<feature type="region of interest" description="Disordered" evidence="1">
    <location>
        <begin position="39"/>
        <end position="95"/>
    </location>
</feature>
<evidence type="ECO:0000256" key="2">
    <source>
        <dbReference type="SAM" id="SignalP"/>
    </source>
</evidence>
<keyword evidence="2" id="KW-0732">Signal</keyword>
<comment type="caution">
    <text evidence="3">The sequence shown here is derived from an EMBL/GenBank/DDBJ whole genome shotgun (WGS) entry which is preliminary data.</text>
</comment>
<gene>
    <name evidence="3" type="ORF">EZV62_005596</name>
</gene>
<keyword evidence="4" id="KW-1185">Reference proteome</keyword>
<name>A0A5C7IN26_9ROSI</name>
<dbReference type="EMBL" id="VAHF01000002">
    <property type="protein sequence ID" value="TXG70661.1"/>
    <property type="molecule type" value="Genomic_DNA"/>
</dbReference>
<organism evidence="3 4">
    <name type="scientific">Acer yangbiense</name>
    <dbReference type="NCBI Taxonomy" id="1000413"/>
    <lineage>
        <taxon>Eukaryota</taxon>
        <taxon>Viridiplantae</taxon>
        <taxon>Streptophyta</taxon>
        <taxon>Embryophyta</taxon>
        <taxon>Tracheophyta</taxon>
        <taxon>Spermatophyta</taxon>
        <taxon>Magnoliopsida</taxon>
        <taxon>eudicotyledons</taxon>
        <taxon>Gunneridae</taxon>
        <taxon>Pentapetalae</taxon>
        <taxon>rosids</taxon>
        <taxon>malvids</taxon>
        <taxon>Sapindales</taxon>
        <taxon>Sapindaceae</taxon>
        <taxon>Hippocastanoideae</taxon>
        <taxon>Acereae</taxon>
        <taxon>Acer</taxon>
    </lineage>
</organism>
<proteinExistence type="predicted"/>
<protein>
    <submittedName>
        <fullName evidence="3">Uncharacterized protein</fullName>
    </submittedName>
</protein>
<dbReference type="Proteomes" id="UP000323000">
    <property type="component" value="Chromosome 2"/>
</dbReference>
<dbReference type="AlphaFoldDB" id="A0A5C7IN26"/>
<reference evidence="4" key="1">
    <citation type="journal article" date="2019" name="Gigascience">
        <title>De novo genome assembly of the endangered Acer yangbiense, a plant species with extremely small populations endemic to Yunnan Province, China.</title>
        <authorList>
            <person name="Yang J."/>
            <person name="Wariss H.M."/>
            <person name="Tao L."/>
            <person name="Zhang R."/>
            <person name="Yun Q."/>
            <person name="Hollingsworth P."/>
            <person name="Dao Z."/>
            <person name="Luo G."/>
            <person name="Guo H."/>
            <person name="Ma Y."/>
            <person name="Sun W."/>
        </authorList>
    </citation>
    <scope>NUCLEOTIDE SEQUENCE [LARGE SCALE GENOMIC DNA]</scope>
    <source>
        <strain evidence="4">cv. Malutang</strain>
    </source>
</reference>
<accession>A0A5C7IN26</accession>
<feature type="signal peptide" evidence="2">
    <location>
        <begin position="1"/>
        <end position="19"/>
    </location>
</feature>
<feature type="compositionally biased region" description="Basic and acidic residues" evidence="1">
    <location>
        <begin position="69"/>
        <end position="78"/>
    </location>
</feature>
<feature type="chain" id="PRO_5022740483" evidence="2">
    <location>
        <begin position="20"/>
        <end position="95"/>
    </location>
</feature>
<evidence type="ECO:0000313" key="4">
    <source>
        <dbReference type="Proteomes" id="UP000323000"/>
    </source>
</evidence>
<evidence type="ECO:0000256" key="1">
    <source>
        <dbReference type="SAM" id="MobiDB-lite"/>
    </source>
</evidence>
<sequence>MIFVMVVMVLLTSWEVVAARELSDRQSGTVKPSFYCKSASLRESPPAPGGHFRELGEDACGVKPPPGGHFRELAEDCGIKPPQGPGAEFCPPSTR</sequence>
<evidence type="ECO:0000313" key="3">
    <source>
        <dbReference type="EMBL" id="TXG70661.1"/>
    </source>
</evidence>